<sequence>MTWNKVVLITKIAFSIDDERKNKNDLRRSEKFAKPNVKESVAIKTTPDNISSNDRKKLEKLNDQHMTNNRRRPTLKELQEKEYLFLNSDVPCIFNELLERKFNKLLESKHLDEVERVNDPKYCKYHRVVSHPIERCFIIMEKIMALAKEGKIIFDIKEMASTDVTSITLANSYACLKGKARS</sequence>
<name>A0AAW2WG56_9LAMI</name>
<comment type="caution">
    <text evidence="1">The sequence shown here is derived from an EMBL/GenBank/DDBJ whole genome shotgun (WGS) entry which is preliminary data.</text>
</comment>
<dbReference type="AlphaFoldDB" id="A0AAW2WG56"/>
<gene>
    <name evidence="1" type="ORF">Slati_2514500</name>
</gene>
<dbReference type="PANTHER" id="PTHR33437:SF2">
    <property type="entry name" value="OS06G0361200 PROTEIN"/>
    <property type="match status" value="1"/>
</dbReference>
<organism evidence="1">
    <name type="scientific">Sesamum latifolium</name>
    <dbReference type="NCBI Taxonomy" id="2727402"/>
    <lineage>
        <taxon>Eukaryota</taxon>
        <taxon>Viridiplantae</taxon>
        <taxon>Streptophyta</taxon>
        <taxon>Embryophyta</taxon>
        <taxon>Tracheophyta</taxon>
        <taxon>Spermatophyta</taxon>
        <taxon>Magnoliopsida</taxon>
        <taxon>eudicotyledons</taxon>
        <taxon>Gunneridae</taxon>
        <taxon>Pentapetalae</taxon>
        <taxon>asterids</taxon>
        <taxon>lamiids</taxon>
        <taxon>Lamiales</taxon>
        <taxon>Pedaliaceae</taxon>
        <taxon>Sesamum</taxon>
    </lineage>
</organism>
<evidence type="ECO:0008006" key="2">
    <source>
        <dbReference type="Google" id="ProtNLM"/>
    </source>
</evidence>
<dbReference type="PANTHER" id="PTHR33437">
    <property type="entry name" value="OS06G0361200 PROTEIN"/>
    <property type="match status" value="1"/>
</dbReference>
<protein>
    <recommendedName>
        <fullName evidence="2">Retrotransposon gag protein</fullName>
    </recommendedName>
</protein>
<reference evidence="1" key="1">
    <citation type="submission" date="2020-06" db="EMBL/GenBank/DDBJ databases">
        <authorList>
            <person name="Li T."/>
            <person name="Hu X."/>
            <person name="Zhang T."/>
            <person name="Song X."/>
            <person name="Zhang H."/>
            <person name="Dai N."/>
            <person name="Sheng W."/>
            <person name="Hou X."/>
            <person name="Wei L."/>
        </authorList>
    </citation>
    <scope>NUCLEOTIDE SEQUENCE</scope>
    <source>
        <strain evidence="1">KEN1</strain>
        <tissue evidence="1">Leaf</tissue>
    </source>
</reference>
<accession>A0AAW2WG56</accession>
<proteinExistence type="predicted"/>
<dbReference type="EMBL" id="JACGWN010000008">
    <property type="protein sequence ID" value="KAL0440315.1"/>
    <property type="molecule type" value="Genomic_DNA"/>
</dbReference>
<reference evidence="1" key="2">
    <citation type="journal article" date="2024" name="Plant">
        <title>Genomic evolution and insights into agronomic trait innovations of Sesamum species.</title>
        <authorList>
            <person name="Miao H."/>
            <person name="Wang L."/>
            <person name="Qu L."/>
            <person name="Liu H."/>
            <person name="Sun Y."/>
            <person name="Le M."/>
            <person name="Wang Q."/>
            <person name="Wei S."/>
            <person name="Zheng Y."/>
            <person name="Lin W."/>
            <person name="Duan Y."/>
            <person name="Cao H."/>
            <person name="Xiong S."/>
            <person name="Wang X."/>
            <person name="Wei L."/>
            <person name="Li C."/>
            <person name="Ma Q."/>
            <person name="Ju M."/>
            <person name="Zhao R."/>
            <person name="Li G."/>
            <person name="Mu C."/>
            <person name="Tian Q."/>
            <person name="Mei H."/>
            <person name="Zhang T."/>
            <person name="Gao T."/>
            <person name="Zhang H."/>
        </authorList>
    </citation>
    <scope>NUCLEOTIDE SEQUENCE</scope>
    <source>
        <strain evidence="1">KEN1</strain>
    </source>
</reference>
<evidence type="ECO:0000313" key="1">
    <source>
        <dbReference type="EMBL" id="KAL0440315.1"/>
    </source>
</evidence>